<dbReference type="GO" id="GO:0000978">
    <property type="term" value="F:RNA polymerase II cis-regulatory region sequence-specific DNA binding"/>
    <property type="evidence" value="ECO:0007669"/>
    <property type="project" value="TreeGrafter"/>
</dbReference>
<dbReference type="AlphaFoldDB" id="A0A814UR50"/>
<dbReference type="InterPro" id="IPR050394">
    <property type="entry name" value="Homeobox_NK-like"/>
</dbReference>
<dbReference type="CDD" id="cd00086">
    <property type="entry name" value="homeodomain"/>
    <property type="match status" value="1"/>
</dbReference>
<dbReference type="EMBL" id="CAJNOI010000199">
    <property type="protein sequence ID" value="CAF1177764.1"/>
    <property type="molecule type" value="Genomic_DNA"/>
</dbReference>
<dbReference type="Gene3D" id="1.10.10.60">
    <property type="entry name" value="Homeodomain-like"/>
    <property type="match status" value="1"/>
</dbReference>
<accession>A0A814UR50</accession>
<evidence type="ECO:0000313" key="11">
    <source>
        <dbReference type="Proteomes" id="UP000663877"/>
    </source>
</evidence>
<evidence type="ECO:0000313" key="10">
    <source>
        <dbReference type="Proteomes" id="UP000663832"/>
    </source>
</evidence>
<dbReference type="GO" id="GO:0005634">
    <property type="term" value="C:nucleus"/>
    <property type="evidence" value="ECO:0007669"/>
    <property type="project" value="UniProtKB-SubCell"/>
</dbReference>
<evidence type="ECO:0000256" key="2">
    <source>
        <dbReference type="ARBA" id="ARBA00023125"/>
    </source>
</evidence>
<reference evidence="8" key="1">
    <citation type="submission" date="2021-02" db="EMBL/GenBank/DDBJ databases">
        <authorList>
            <person name="Nowell W R."/>
        </authorList>
    </citation>
    <scope>NUCLEOTIDE SEQUENCE</scope>
</reference>
<dbReference type="InterPro" id="IPR009057">
    <property type="entry name" value="Homeodomain-like_sf"/>
</dbReference>
<dbReference type="Proteomes" id="UP000663877">
    <property type="component" value="Unassembled WGS sequence"/>
</dbReference>
<proteinExistence type="predicted"/>
<organism evidence="8 11">
    <name type="scientific">Adineta steineri</name>
    <dbReference type="NCBI Taxonomy" id="433720"/>
    <lineage>
        <taxon>Eukaryota</taxon>
        <taxon>Metazoa</taxon>
        <taxon>Spiralia</taxon>
        <taxon>Gnathifera</taxon>
        <taxon>Rotifera</taxon>
        <taxon>Eurotatoria</taxon>
        <taxon>Bdelloidea</taxon>
        <taxon>Adinetida</taxon>
        <taxon>Adinetidae</taxon>
        <taxon>Adineta</taxon>
    </lineage>
</organism>
<gene>
    <name evidence="8" type="ORF">BJG266_LOCUS25580</name>
    <name evidence="9" type="ORF">QVE165_LOCUS27949</name>
</gene>
<dbReference type="PROSITE" id="PS00027">
    <property type="entry name" value="HOMEOBOX_1"/>
    <property type="match status" value="1"/>
</dbReference>
<dbReference type="GO" id="GO:0000981">
    <property type="term" value="F:DNA-binding transcription factor activity, RNA polymerase II-specific"/>
    <property type="evidence" value="ECO:0007669"/>
    <property type="project" value="InterPro"/>
</dbReference>
<evidence type="ECO:0000313" key="8">
    <source>
        <dbReference type="EMBL" id="CAF1177764.1"/>
    </source>
</evidence>
<sequence length="134" mass="15471">MSTTSSSHLIVKPKPIRYNPLPIQVDLTTCDYATLLRVAKVTNTSKIDHLPKQTNSSIDNNHDKKRTRILFTSWQVAELERLFAEQKYVSAQERSAISMRIGLSPTQIKIWFQNRRYKSKKTSITTTTLYLRTA</sequence>
<evidence type="ECO:0000256" key="5">
    <source>
        <dbReference type="PROSITE-ProRule" id="PRU00108"/>
    </source>
</evidence>
<evidence type="ECO:0000256" key="4">
    <source>
        <dbReference type="ARBA" id="ARBA00023242"/>
    </source>
</evidence>
<dbReference type="PRINTS" id="PR00031">
    <property type="entry name" value="HTHREPRESSR"/>
</dbReference>
<dbReference type="InterPro" id="IPR017970">
    <property type="entry name" value="Homeobox_CS"/>
</dbReference>
<dbReference type="InterPro" id="IPR001356">
    <property type="entry name" value="HD"/>
</dbReference>
<keyword evidence="4 5" id="KW-0539">Nucleus</keyword>
<dbReference type="InterPro" id="IPR000047">
    <property type="entry name" value="HTH_motif"/>
</dbReference>
<dbReference type="InterPro" id="IPR020479">
    <property type="entry name" value="HD_metazoa"/>
</dbReference>
<comment type="subcellular location">
    <subcellularLocation>
        <location evidence="1 5 6">Nucleus</location>
    </subcellularLocation>
</comment>
<dbReference type="EMBL" id="CAJNOM010000215">
    <property type="protein sequence ID" value="CAF1240523.1"/>
    <property type="molecule type" value="Genomic_DNA"/>
</dbReference>
<dbReference type="SUPFAM" id="SSF46689">
    <property type="entry name" value="Homeodomain-like"/>
    <property type="match status" value="1"/>
</dbReference>
<keyword evidence="10" id="KW-1185">Reference proteome</keyword>
<keyword evidence="3 5" id="KW-0371">Homeobox</keyword>
<evidence type="ECO:0000256" key="6">
    <source>
        <dbReference type="RuleBase" id="RU000682"/>
    </source>
</evidence>
<evidence type="ECO:0000256" key="1">
    <source>
        <dbReference type="ARBA" id="ARBA00004123"/>
    </source>
</evidence>
<evidence type="ECO:0000256" key="3">
    <source>
        <dbReference type="ARBA" id="ARBA00023155"/>
    </source>
</evidence>
<dbReference type="PANTHER" id="PTHR24340">
    <property type="entry name" value="HOMEOBOX PROTEIN NKX"/>
    <property type="match status" value="1"/>
</dbReference>
<dbReference type="SMART" id="SM00389">
    <property type="entry name" value="HOX"/>
    <property type="match status" value="1"/>
</dbReference>
<dbReference type="GO" id="GO:0030154">
    <property type="term" value="P:cell differentiation"/>
    <property type="evidence" value="ECO:0007669"/>
    <property type="project" value="TreeGrafter"/>
</dbReference>
<comment type="caution">
    <text evidence="8">The sequence shown here is derived from an EMBL/GenBank/DDBJ whole genome shotgun (WGS) entry which is preliminary data.</text>
</comment>
<evidence type="ECO:0000259" key="7">
    <source>
        <dbReference type="PROSITE" id="PS50071"/>
    </source>
</evidence>
<dbReference type="PROSITE" id="PS50071">
    <property type="entry name" value="HOMEOBOX_2"/>
    <property type="match status" value="1"/>
</dbReference>
<protein>
    <recommendedName>
        <fullName evidence="7">Homeobox domain-containing protein</fullName>
    </recommendedName>
</protein>
<dbReference type="Pfam" id="PF00046">
    <property type="entry name" value="Homeodomain"/>
    <property type="match status" value="1"/>
</dbReference>
<name>A0A814UR50_9BILA</name>
<feature type="DNA-binding region" description="Homeobox" evidence="5">
    <location>
        <begin position="64"/>
        <end position="123"/>
    </location>
</feature>
<keyword evidence="2 5" id="KW-0238">DNA-binding</keyword>
<feature type="domain" description="Homeobox" evidence="7">
    <location>
        <begin position="62"/>
        <end position="122"/>
    </location>
</feature>
<dbReference type="PRINTS" id="PR00024">
    <property type="entry name" value="HOMEOBOX"/>
</dbReference>
<dbReference type="OrthoDB" id="3137333at2759"/>
<evidence type="ECO:0000313" key="9">
    <source>
        <dbReference type="EMBL" id="CAF1240523.1"/>
    </source>
</evidence>
<dbReference type="Proteomes" id="UP000663832">
    <property type="component" value="Unassembled WGS sequence"/>
</dbReference>